<reference evidence="1" key="1">
    <citation type="submission" date="2023-05" db="EMBL/GenBank/DDBJ databases">
        <title>Complete genome sequence of Agrobacterium larrymoorei CFBP5477.</title>
        <authorList>
            <person name="Yen H.-C."/>
            <person name="Chou L."/>
            <person name="Lin Y.-C."/>
            <person name="Lai E.-M."/>
            <person name="Kuo C.-H."/>
        </authorList>
    </citation>
    <scope>NUCLEOTIDE SEQUENCE</scope>
    <source>
        <strain evidence="1">CFBP5477</strain>
    </source>
</reference>
<sequence length="92" mass="9977">MTLKGIMDRKLFMLVGSLVLKRCGTALAVYLASKGAPADQLDQLLTALAAVVGIGSDLLFDYVEKKRAEYNGARKMLDAIGRTDTDADWVAR</sequence>
<dbReference type="AlphaFoldDB" id="A0AAF0H488"/>
<name>A0AAF0H488_9HYPH</name>
<dbReference type="EMBL" id="CP124733">
    <property type="protein sequence ID" value="WHA39889.1"/>
    <property type="molecule type" value="Genomic_DNA"/>
</dbReference>
<accession>A0AAF0H488</accession>
<proteinExistence type="predicted"/>
<dbReference type="Proteomes" id="UP000298664">
    <property type="component" value="Chromosome Circular"/>
</dbReference>
<evidence type="ECO:0000313" key="2">
    <source>
        <dbReference type="Proteomes" id="UP000298664"/>
    </source>
</evidence>
<gene>
    <name evidence="1" type="ORF">CFBP5477_008475</name>
</gene>
<protein>
    <submittedName>
        <fullName evidence="1">Uncharacterized protein</fullName>
    </submittedName>
</protein>
<evidence type="ECO:0000313" key="1">
    <source>
        <dbReference type="EMBL" id="WHA39889.1"/>
    </source>
</evidence>
<organism evidence="1 2">
    <name type="scientific">Agrobacterium larrymoorei</name>
    <dbReference type="NCBI Taxonomy" id="160699"/>
    <lineage>
        <taxon>Bacteria</taxon>
        <taxon>Pseudomonadati</taxon>
        <taxon>Pseudomonadota</taxon>
        <taxon>Alphaproteobacteria</taxon>
        <taxon>Hyphomicrobiales</taxon>
        <taxon>Rhizobiaceae</taxon>
        <taxon>Rhizobium/Agrobacterium group</taxon>
        <taxon>Agrobacterium</taxon>
    </lineage>
</organism>
<dbReference type="RefSeq" id="WP_137394416.1">
    <property type="nucleotide sequence ID" value="NZ_CP124733.1"/>
</dbReference>